<comment type="caution">
    <text evidence="2">The sequence shown here is derived from an EMBL/GenBank/DDBJ whole genome shotgun (WGS) entry which is preliminary data.</text>
</comment>
<protein>
    <submittedName>
        <fullName evidence="2">Uncharacterized protein</fullName>
    </submittedName>
</protein>
<feature type="region of interest" description="Disordered" evidence="1">
    <location>
        <begin position="184"/>
        <end position="260"/>
    </location>
</feature>
<reference evidence="2 3" key="1">
    <citation type="submission" date="2024-04" db="EMBL/GenBank/DDBJ databases">
        <title>Phyllosticta paracitricarpa is synonymous to the EU quarantine fungus P. citricarpa based on phylogenomic analyses.</title>
        <authorList>
            <consortium name="Lawrence Berkeley National Laboratory"/>
            <person name="Van Ingen-Buijs V.A."/>
            <person name="Van Westerhoven A.C."/>
            <person name="Haridas S."/>
            <person name="Skiadas P."/>
            <person name="Martin F."/>
            <person name="Groenewald J.Z."/>
            <person name="Crous P.W."/>
            <person name="Seidl M.F."/>
        </authorList>
    </citation>
    <scope>NUCLEOTIDE SEQUENCE [LARGE SCALE GENOMIC DNA]</scope>
    <source>
        <strain evidence="2 3">CBS 122670</strain>
    </source>
</reference>
<dbReference type="Proteomes" id="UP001365128">
    <property type="component" value="Unassembled WGS sequence"/>
</dbReference>
<evidence type="ECO:0000313" key="3">
    <source>
        <dbReference type="Proteomes" id="UP001365128"/>
    </source>
</evidence>
<organism evidence="2 3">
    <name type="scientific">Phyllosticta citricarpa</name>
    <dbReference type="NCBI Taxonomy" id="55181"/>
    <lineage>
        <taxon>Eukaryota</taxon>
        <taxon>Fungi</taxon>
        <taxon>Dikarya</taxon>
        <taxon>Ascomycota</taxon>
        <taxon>Pezizomycotina</taxon>
        <taxon>Dothideomycetes</taxon>
        <taxon>Dothideomycetes incertae sedis</taxon>
        <taxon>Botryosphaeriales</taxon>
        <taxon>Phyllostictaceae</taxon>
        <taxon>Phyllosticta</taxon>
    </lineage>
</organism>
<sequence length="314" mass="33985">MLLAVQNCPSDAQPVQPENEVEVAQQHVFLLLFAALVVDPISAAHHYPHSAGATKKLLSQIQAAGSKKGALAQPAAAAAAAAAALHAAIAALGRSRIRWWQLDKDKEKEKKKKKKKRSNFESAMPGLLLGFSAAYTFHYTRIVAARAKVVGAESKRDDAMDRPVVPLSFLLSSLDPLCVSNYRHAGQPAQPSPSSSSVSQSVSQTETYMQTTPKYKGPHRRPALLSQGNSTTRQREGFRPSERPSHSNSAPVHPPPAAIHQPASYRHTFLLSYVLLLTSHEGGRKPVPPLDGPSRHVKLARWIDASCTSPAMRA</sequence>
<feature type="compositionally biased region" description="Basic and acidic residues" evidence="1">
    <location>
        <begin position="233"/>
        <end position="245"/>
    </location>
</feature>
<feature type="compositionally biased region" description="Low complexity" evidence="1">
    <location>
        <begin position="192"/>
        <end position="204"/>
    </location>
</feature>
<accession>A0ABR1MTM4</accession>
<evidence type="ECO:0000313" key="2">
    <source>
        <dbReference type="EMBL" id="KAK7557026.1"/>
    </source>
</evidence>
<evidence type="ECO:0000256" key="1">
    <source>
        <dbReference type="SAM" id="MobiDB-lite"/>
    </source>
</evidence>
<dbReference type="EMBL" id="JBBPDW010000001">
    <property type="protein sequence ID" value="KAK7557026.1"/>
    <property type="molecule type" value="Genomic_DNA"/>
</dbReference>
<gene>
    <name evidence="2" type="ORF">IWX46DRAFT_577173</name>
</gene>
<keyword evidence="3" id="KW-1185">Reference proteome</keyword>
<proteinExistence type="predicted"/>
<name>A0ABR1MTM4_9PEZI</name>